<dbReference type="EMBL" id="KV784361">
    <property type="protein sequence ID" value="OEU13224.1"/>
    <property type="molecule type" value="Genomic_DNA"/>
</dbReference>
<dbReference type="SMART" id="SM00290">
    <property type="entry name" value="ZnF_UBP"/>
    <property type="match status" value="1"/>
</dbReference>
<accession>A0A1E7F517</accession>
<evidence type="ECO:0000256" key="1">
    <source>
        <dbReference type="PROSITE-ProRule" id="PRU00502"/>
    </source>
</evidence>
<dbReference type="PANTHER" id="PTHR24007">
    <property type="entry name" value="BRCA1-ASSOCIATED PROTEIN"/>
    <property type="match status" value="1"/>
</dbReference>
<feature type="compositionally biased region" description="Polar residues" evidence="3">
    <location>
        <begin position="310"/>
        <end position="327"/>
    </location>
</feature>
<proteinExistence type="predicted"/>
<keyword evidence="2" id="KW-0175">Coiled coil</keyword>
<feature type="compositionally biased region" description="Basic residues" evidence="3">
    <location>
        <begin position="328"/>
        <end position="341"/>
    </location>
</feature>
<dbReference type="GO" id="GO:0061630">
    <property type="term" value="F:ubiquitin protein ligase activity"/>
    <property type="evidence" value="ECO:0007669"/>
    <property type="project" value="TreeGrafter"/>
</dbReference>
<gene>
    <name evidence="5" type="ORF">FRACYDRAFT_188525</name>
</gene>
<dbReference type="Gene3D" id="3.30.40.10">
    <property type="entry name" value="Zinc/RING finger domain, C3HC4 (zinc finger)"/>
    <property type="match status" value="1"/>
</dbReference>
<dbReference type="GO" id="GO:0016567">
    <property type="term" value="P:protein ubiquitination"/>
    <property type="evidence" value="ECO:0007669"/>
    <property type="project" value="TreeGrafter"/>
</dbReference>
<feature type="region of interest" description="Disordered" evidence="3">
    <location>
        <begin position="126"/>
        <end position="152"/>
    </location>
</feature>
<feature type="compositionally biased region" description="Basic and acidic residues" evidence="3">
    <location>
        <begin position="126"/>
        <end position="137"/>
    </location>
</feature>
<keyword evidence="1" id="KW-0479">Metal-binding</keyword>
<dbReference type="KEGG" id="fcy:FRACYDRAFT_188525"/>
<dbReference type="GO" id="GO:0005737">
    <property type="term" value="C:cytoplasm"/>
    <property type="evidence" value="ECO:0007669"/>
    <property type="project" value="TreeGrafter"/>
</dbReference>
<reference evidence="5 6" key="1">
    <citation type="submission" date="2016-09" db="EMBL/GenBank/DDBJ databases">
        <title>Extensive genetic diversity and differential bi-allelic expression allows diatom success in the polar Southern Ocean.</title>
        <authorList>
            <consortium name="DOE Joint Genome Institute"/>
            <person name="Mock T."/>
            <person name="Otillar R.P."/>
            <person name="Strauss J."/>
            <person name="Dupont C."/>
            <person name="Frickenhaus S."/>
            <person name="Maumus F."/>
            <person name="Mcmullan M."/>
            <person name="Sanges R."/>
            <person name="Schmutz J."/>
            <person name="Toseland A."/>
            <person name="Valas R."/>
            <person name="Veluchamy A."/>
            <person name="Ward B.J."/>
            <person name="Allen A."/>
            <person name="Barry K."/>
            <person name="Falciatore A."/>
            <person name="Ferrante M."/>
            <person name="Fortunato A.E."/>
            <person name="Gloeckner G."/>
            <person name="Gruber A."/>
            <person name="Hipkin R."/>
            <person name="Janech M."/>
            <person name="Kroth P."/>
            <person name="Leese F."/>
            <person name="Lindquist E."/>
            <person name="Lyon B.R."/>
            <person name="Martin J."/>
            <person name="Mayer C."/>
            <person name="Parker M."/>
            <person name="Quesneville H."/>
            <person name="Raymond J."/>
            <person name="Uhlig C."/>
            <person name="Valentin K.U."/>
            <person name="Worden A.Z."/>
            <person name="Armbrust E.V."/>
            <person name="Bowler C."/>
            <person name="Green B."/>
            <person name="Moulton V."/>
            <person name="Van Oosterhout C."/>
            <person name="Grigoriev I."/>
        </authorList>
    </citation>
    <scope>NUCLEOTIDE SEQUENCE [LARGE SCALE GENOMIC DNA]</scope>
    <source>
        <strain evidence="5 6">CCMP1102</strain>
    </source>
</reference>
<dbReference type="InterPro" id="IPR001607">
    <property type="entry name" value="Znf_UBP"/>
</dbReference>
<dbReference type="SUPFAM" id="SSF57850">
    <property type="entry name" value="RING/U-box"/>
    <property type="match status" value="1"/>
</dbReference>
<evidence type="ECO:0000313" key="5">
    <source>
        <dbReference type="EMBL" id="OEU13224.1"/>
    </source>
</evidence>
<dbReference type="GO" id="GO:0007265">
    <property type="term" value="P:Ras protein signal transduction"/>
    <property type="evidence" value="ECO:0007669"/>
    <property type="project" value="TreeGrafter"/>
</dbReference>
<organism evidence="5 6">
    <name type="scientific">Fragilariopsis cylindrus CCMP1102</name>
    <dbReference type="NCBI Taxonomy" id="635003"/>
    <lineage>
        <taxon>Eukaryota</taxon>
        <taxon>Sar</taxon>
        <taxon>Stramenopiles</taxon>
        <taxon>Ochrophyta</taxon>
        <taxon>Bacillariophyta</taxon>
        <taxon>Bacillariophyceae</taxon>
        <taxon>Bacillariophycidae</taxon>
        <taxon>Bacillariales</taxon>
        <taxon>Bacillariaceae</taxon>
        <taxon>Fragilariopsis</taxon>
    </lineage>
</organism>
<evidence type="ECO:0000256" key="2">
    <source>
        <dbReference type="SAM" id="Coils"/>
    </source>
</evidence>
<feature type="non-terminal residue" evidence="5">
    <location>
        <position position="1"/>
    </location>
</feature>
<feature type="domain" description="UBP-type" evidence="4">
    <location>
        <begin position="7"/>
        <end position="116"/>
    </location>
</feature>
<dbReference type="AlphaFoldDB" id="A0A1E7F517"/>
<dbReference type="InterPro" id="IPR013083">
    <property type="entry name" value="Znf_RING/FYVE/PHD"/>
</dbReference>
<keyword evidence="6" id="KW-1185">Reference proteome</keyword>
<evidence type="ECO:0000256" key="3">
    <source>
        <dbReference type="SAM" id="MobiDB-lite"/>
    </source>
</evidence>
<name>A0A1E7F517_9STRA</name>
<dbReference type="PROSITE" id="PS50271">
    <property type="entry name" value="ZF_UBP"/>
    <property type="match status" value="1"/>
</dbReference>
<dbReference type="Pfam" id="PF02148">
    <property type="entry name" value="zf-UBP"/>
    <property type="match status" value="1"/>
</dbReference>
<feature type="compositionally biased region" description="Polar residues" evidence="3">
    <location>
        <begin position="138"/>
        <end position="152"/>
    </location>
</feature>
<feature type="coiled-coil region" evidence="2">
    <location>
        <begin position="217"/>
        <end position="297"/>
    </location>
</feature>
<dbReference type="InParanoid" id="A0A1E7F517"/>
<dbReference type="GO" id="GO:0008270">
    <property type="term" value="F:zinc ion binding"/>
    <property type="evidence" value="ECO:0007669"/>
    <property type="project" value="UniProtKB-KW"/>
</dbReference>
<evidence type="ECO:0000259" key="4">
    <source>
        <dbReference type="PROSITE" id="PS50271"/>
    </source>
</evidence>
<evidence type="ECO:0000313" key="6">
    <source>
        <dbReference type="Proteomes" id="UP000095751"/>
    </source>
</evidence>
<keyword evidence="1" id="KW-0863">Zinc-finger</keyword>
<dbReference type="OrthoDB" id="273556at2759"/>
<dbReference type="Proteomes" id="UP000095751">
    <property type="component" value="Unassembled WGS sequence"/>
</dbReference>
<protein>
    <submittedName>
        <fullName evidence="5">Zf-UBP-domain-containing protein</fullName>
    </submittedName>
</protein>
<sequence>KKWSLPARCKACQVIDHYWNYSNSKCDYGEDEESRDLFCGDCSMHKTLWTCLTCGFVGCGRYSNKHSVAHFEKTHHPYSLELATLRIWDYRHGEYGGFVQRADLLECPSSPPLLYPWLTRGLDLDNPRDSLSTRDRSNQSNQSGSAYGSNANTKIAMATEKSSKKTVMIGDEYEALLQSALEEQAQYFEGEITRLRGEYTNSLVDKDSMLPEEIREIEALKHNISRTGKDIEKASKELVDAQAQEAGLRAASQRLLSEQQESNELLKKIREEHRKENEQGRIQIDDLEQQIADLSANLRMRQQFSQNSELNNAQIFGTSSVPETKQSGGRRGKKKGRFFRK</sequence>
<keyword evidence="1" id="KW-0862">Zinc</keyword>
<feature type="region of interest" description="Disordered" evidence="3">
    <location>
        <begin position="310"/>
        <end position="341"/>
    </location>
</feature>
<dbReference type="PANTHER" id="PTHR24007:SF7">
    <property type="entry name" value="BRCA1-ASSOCIATED PROTEIN"/>
    <property type="match status" value="1"/>
</dbReference>